<feature type="transmembrane region" description="Helical" evidence="7">
    <location>
        <begin position="279"/>
        <end position="301"/>
    </location>
</feature>
<evidence type="ECO:0000256" key="3">
    <source>
        <dbReference type="ARBA" id="ARBA00022448"/>
    </source>
</evidence>
<dbReference type="KEGG" id="xdi:EZH22_11180"/>
<keyword evidence="5 7" id="KW-1133">Transmembrane helix</keyword>
<comment type="subcellular location">
    <subcellularLocation>
        <location evidence="1">Membrane</location>
        <topology evidence="1">Multi-pass membrane protein</topology>
    </subcellularLocation>
</comment>
<protein>
    <submittedName>
        <fullName evidence="8">Purine/pyrimidine permease</fullName>
    </submittedName>
</protein>
<name>A0A974SJU0_9HYPH</name>
<dbReference type="GO" id="GO:0042907">
    <property type="term" value="F:xanthine transmembrane transporter activity"/>
    <property type="evidence" value="ECO:0007669"/>
    <property type="project" value="TreeGrafter"/>
</dbReference>
<evidence type="ECO:0000313" key="9">
    <source>
        <dbReference type="Proteomes" id="UP000596427"/>
    </source>
</evidence>
<dbReference type="PANTHER" id="PTHR42810">
    <property type="entry name" value="PURINE PERMEASE C1399.01C-RELATED"/>
    <property type="match status" value="1"/>
</dbReference>
<accession>A0A974SJU0</accession>
<dbReference type="Proteomes" id="UP000596427">
    <property type="component" value="Chromosome"/>
</dbReference>
<feature type="transmembrane region" description="Helical" evidence="7">
    <location>
        <begin position="164"/>
        <end position="185"/>
    </location>
</feature>
<dbReference type="RefSeq" id="WP_203195700.1">
    <property type="nucleotide sequence ID" value="NZ_CP063362.1"/>
</dbReference>
<dbReference type="AlphaFoldDB" id="A0A974SJU0"/>
<feature type="transmembrane region" description="Helical" evidence="7">
    <location>
        <begin position="416"/>
        <end position="436"/>
    </location>
</feature>
<feature type="transmembrane region" description="Helical" evidence="7">
    <location>
        <begin position="442"/>
        <end position="465"/>
    </location>
</feature>
<dbReference type="InterPro" id="IPR006043">
    <property type="entry name" value="NCS2"/>
</dbReference>
<organism evidence="8 9">
    <name type="scientific">Xanthobacter dioxanivorans</name>
    <dbReference type="NCBI Taxonomy" id="2528964"/>
    <lineage>
        <taxon>Bacteria</taxon>
        <taxon>Pseudomonadati</taxon>
        <taxon>Pseudomonadota</taxon>
        <taxon>Alphaproteobacteria</taxon>
        <taxon>Hyphomicrobiales</taxon>
        <taxon>Xanthobacteraceae</taxon>
        <taxon>Xanthobacter</taxon>
    </lineage>
</organism>
<feature type="transmembrane region" description="Helical" evidence="7">
    <location>
        <begin position="205"/>
        <end position="222"/>
    </location>
</feature>
<proteinExistence type="inferred from homology"/>
<feature type="transmembrane region" description="Helical" evidence="7">
    <location>
        <begin position="229"/>
        <end position="248"/>
    </location>
</feature>
<feature type="transmembrane region" description="Helical" evidence="7">
    <location>
        <begin position="92"/>
        <end position="113"/>
    </location>
</feature>
<evidence type="ECO:0000256" key="2">
    <source>
        <dbReference type="ARBA" id="ARBA00008821"/>
    </source>
</evidence>
<evidence type="ECO:0000313" key="8">
    <source>
        <dbReference type="EMBL" id="QRG08786.1"/>
    </source>
</evidence>
<dbReference type="GO" id="GO:0005886">
    <property type="term" value="C:plasma membrane"/>
    <property type="evidence" value="ECO:0007669"/>
    <property type="project" value="TreeGrafter"/>
</dbReference>
<dbReference type="EMBL" id="CP063362">
    <property type="protein sequence ID" value="QRG08786.1"/>
    <property type="molecule type" value="Genomic_DNA"/>
</dbReference>
<keyword evidence="3" id="KW-0813">Transport</keyword>
<feature type="transmembrane region" description="Helical" evidence="7">
    <location>
        <begin position="358"/>
        <end position="377"/>
    </location>
</feature>
<evidence type="ECO:0000256" key="5">
    <source>
        <dbReference type="ARBA" id="ARBA00022989"/>
    </source>
</evidence>
<gene>
    <name evidence="8" type="ORF">EZH22_11180</name>
</gene>
<feature type="transmembrane region" description="Helical" evidence="7">
    <location>
        <begin position="56"/>
        <end position="80"/>
    </location>
</feature>
<dbReference type="PANTHER" id="PTHR42810:SF2">
    <property type="entry name" value="PURINE PERMEASE C1399.01C-RELATED"/>
    <property type="match status" value="1"/>
</dbReference>
<feature type="transmembrane region" description="Helical" evidence="7">
    <location>
        <begin position="133"/>
        <end position="157"/>
    </location>
</feature>
<evidence type="ECO:0000256" key="7">
    <source>
        <dbReference type="SAM" id="Phobius"/>
    </source>
</evidence>
<dbReference type="Pfam" id="PF00860">
    <property type="entry name" value="Xan_ur_permease"/>
    <property type="match status" value="1"/>
</dbReference>
<reference evidence="8 9" key="1">
    <citation type="submission" date="2020-10" db="EMBL/GenBank/DDBJ databases">
        <title>Degradation of 1,4-Dioxane by Xanthobacter sp. YN2, via a Novel Group-2 Soluble Di-Iron Monooxygenase.</title>
        <authorList>
            <person name="Ma F."/>
            <person name="Wang Y."/>
            <person name="Yang J."/>
            <person name="Guo H."/>
            <person name="Su D."/>
            <person name="Yu L."/>
        </authorList>
    </citation>
    <scope>NUCLEOTIDE SEQUENCE [LARGE SCALE GENOMIC DNA]</scope>
    <source>
        <strain evidence="8 9">YN2</strain>
    </source>
</reference>
<keyword evidence="9" id="KW-1185">Reference proteome</keyword>
<sequence length="602" mass="63394">MPDRAATEPLRPEHRPLALLRRIRNRLFPDPRRGTRPPRRPSSLVYGLDDAVPPAALVPLAAQHAMLAVTFLIYPVLAATEARLPADQMSSMLSACAMSIGIATVIQCLRTRIGSGYLAVHIPAPGAIPLAVQALSLGGLGLMAMTTLLVGICQLFVARLVRPLRVLLPPEVCGVAVSMLGVSLASPALRRALGLDHGPGVGENASIASLATVGIIVAVTVFAPRRLKLFAVFAGAGIGWALALFLGVGHPNAEAAIAAAPLVALPTLTLPSFSFAPSLFPLMALLVLMNLVDVLSVMVSLEKMNDADWRRADMPAVQRAVTTCGIGNILNGLTTGFQAGLSSSSVGLAFATQSTARVIGVLAGVMIFAIAFLPKAIVALTLIPSPVIGGILLYTSAYLVVAGMDLVTSRRLSERRVFVVGLSVLAGLSVALLPLVTQLPPVLQPLFSTPLSAGAICAIVLNLLFRIGIAQEAGEIVPDSAHAFPYARDFLERHGDDWGARRDVIAAAIPTVAQALELVADSGIAEGPIELRARFDETHLDVFIVYEGEVVEPPKQRPSPEALLGDAKEQASFAAWMLKRLSDDVRFGSVGGKARISLRFDH</sequence>
<comment type="similarity">
    <text evidence="2">Belongs to the nucleobase:cation symporter-2 (NCS2) (TC 2.A.40) family.</text>
</comment>
<feature type="transmembrane region" description="Helical" evidence="7">
    <location>
        <begin position="383"/>
        <end position="404"/>
    </location>
</feature>
<dbReference type="NCBIfam" id="NF037981">
    <property type="entry name" value="NCS2_1"/>
    <property type="match status" value="1"/>
</dbReference>
<keyword evidence="4 7" id="KW-0812">Transmembrane</keyword>
<evidence type="ECO:0000256" key="4">
    <source>
        <dbReference type="ARBA" id="ARBA00022692"/>
    </source>
</evidence>
<keyword evidence="6 7" id="KW-0472">Membrane</keyword>
<evidence type="ECO:0000256" key="1">
    <source>
        <dbReference type="ARBA" id="ARBA00004141"/>
    </source>
</evidence>
<evidence type="ECO:0000256" key="6">
    <source>
        <dbReference type="ARBA" id="ARBA00023136"/>
    </source>
</evidence>